<dbReference type="VEuPathDB" id="FungiDB:F4678DRAFT_424414"/>
<dbReference type="Pfam" id="PF13812">
    <property type="entry name" value="PPR_3"/>
    <property type="match status" value="1"/>
</dbReference>
<evidence type="ECO:0000256" key="2">
    <source>
        <dbReference type="SAM" id="MobiDB-lite"/>
    </source>
</evidence>
<protein>
    <recommendedName>
        <fullName evidence="5">Pentacotripeptide-repeat region of PRORP domain-containing protein</fullName>
    </recommendedName>
</protein>
<dbReference type="Pfam" id="PF13041">
    <property type="entry name" value="PPR_2"/>
    <property type="match status" value="1"/>
</dbReference>
<keyword evidence="4" id="KW-1185">Reference proteome</keyword>
<evidence type="ECO:0000313" key="4">
    <source>
        <dbReference type="Proteomes" id="UP001148614"/>
    </source>
</evidence>
<dbReference type="GO" id="GO:0003729">
    <property type="term" value="F:mRNA binding"/>
    <property type="evidence" value="ECO:0007669"/>
    <property type="project" value="TreeGrafter"/>
</dbReference>
<dbReference type="GO" id="GO:0006396">
    <property type="term" value="P:RNA processing"/>
    <property type="evidence" value="ECO:0007669"/>
    <property type="project" value="TreeGrafter"/>
</dbReference>
<dbReference type="AlphaFoldDB" id="A0A9W8TLU2"/>
<dbReference type="InterPro" id="IPR051114">
    <property type="entry name" value="Mito_RNA_Proc_CCM1"/>
</dbReference>
<dbReference type="GO" id="GO:0005739">
    <property type="term" value="C:mitochondrion"/>
    <property type="evidence" value="ECO:0007669"/>
    <property type="project" value="TreeGrafter"/>
</dbReference>
<accession>A0A9W8TLU2</accession>
<organism evidence="3 4">
    <name type="scientific">Xylaria arbuscula</name>
    <dbReference type="NCBI Taxonomy" id="114810"/>
    <lineage>
        <taxon>Eukaryota</taxon>
        <taxon>Fungi</taxon>
        <taxon>Dikarya</taxon>
        <taxon>Ascomycota</taxon>
        <taxon>Pezizomycotina</taxon>
        <taxon>Sordariomycetes</taxon>
        <taxon>Xylariomycetidae</taxon>
        <taxon>Xylariales</taxon>
        <taxon>Xylariaceae</taxon>
        <taxon>Xylaria</taxon>
    </lineage>
</organism>
<comment type="caution">
    <text evidence="3">The sequence shown here is derived from an EMBL/GenBank/DDBJ whole genome shotgun (WGS) entry which is preliminary data.</text>
</comment>
<gene>
    <name evidence="3" type="ORF">NPX13_g6357</name>
</gene>
<feature type="repeat" description="PPR" evidence="1">
    <location>
        <begin position="688"/>
        <end position="722"/>
    </location>
</feature>
<dbReference type="PROSITE" id="PS51375">
    <property type="entry name" value="PPR"/>
    <property type="match status" value="2"/>
</dbReference>
<dbReference type="PANTHER" id="PTHR47934">
    <property type="entry name" value="PENTATRICOPEPTIDE REPEAT-CONTAINING PROTEIN PET309, MITOCHONDRIAL"/>
    <property type="match status" value="1"/>
</dbReference>
<evidence type="ECO:0000256" key="1">
    <source>
        <dbReference type="PROSITE-ProRule" id="PRU00708"/>
    </source>
</evidence>
<dbReference type="NCBIfam" id="TIGR00756">
    <property type="entry name" value="PPR"/>
    <property type="match status" value="1"/>
</dbReference>
<feature type="region of interest" description="Disordered" evidence="2">
    <location>
        <begin position="1"/>
        <end position="59"/>
    </location>
</feature>
<reference evidence="3" key="1">
    <citation type="submission" date="2022-07" db="EMBL/GenBank/DDBJ databases">
        <title>Genome Sequence of Xylaria arbuscula.</title>
        <authorList>
            <person name="Buettner E."/>
        </authorList>
    </citation>
    <scope>NUCLEOTIDE SEQUENCE</scope>
    <source>
        <strain evidence="3">VT107</strain>
    </source>
</reference>
<dbReference type="EMBL" id="JANPWZ010001118">
    <property type="protein sequence ID" value="KAJ3568615.1"/>
    <property type="molecule type" value="Genomic_DNA"/>
</dbReference>
<evidence type="ECO:0000313" key="3">
    <source>
        <dbReference type="EMBL" id="KAJ3568615.1"/>
    </source>
</evidence>
<dbReference type="Gene3D" id="1.25.40.10">
    <property type="entry name" value="Tetratricopeptide repeat domain"/>
    <property type="match status" value="2"/>
</dbReference>
<sequence>MIGDTATTTCSDYPPPPALPSPHHPRWTPEHSQSRGSDRNLNRDHGEDPSLPREDEFPGSESAAYWNDEFRKFVPRQPPVVEQLASRPVANNARELKAKILGAQGNYLFCHKDLVALYGLSHQEARHAVGQLERLLWGGLDLQVSAQRLDQYLLWKQDFAAILNAHQNNPSQVESETASRARTPAAMKTAWRGLDGDKRERYWPQIILAVAHSDPFLTSTLVESTFDPSWCPAYVIEDVLYLLLRQRQLALQKGARSDSSRIEQEITVTAIFVLNKCPPRYLALEQTVLLSILQTLSASRLSEFFELLKAIEHPLHANTLLHIASRFAKSYDTKMNALDVLGILTEMPGFDLNTPAAASVCTSLLTLSENEPLPDEKAAPDLLFEFLIGRGFRPNLLGLSALMRNFCIRGHLDTAWKIFELMLQHGLEPDRHVYSILLNGSKQNLDSASFESIFNIISARNDWSPVLLNDFLGLLFRESELQPEQRRRQRKANNAWRHMLQLYSKFFDLAPLQKFTLFPLENMIGLRRARPSNSTTSIRLAESLMPLPDSRLMQPDTTTLSLMIGAHMRSLITSKYVIRYYNTFTNMVARKHPIALDLLANHGTLMFDTFLRALLQFKETINFAVNEVQKCIKAARIEKERLGCNKHHHPPSLHTWTILLNGLKNHNDTRGVVAIFNMMTNIGGVQPNLVTWNALIQAFARTGNANGAVKAIWSLEKAGFQPDEQTIKAFNMLSRPLKEQAIAKLEQIRKMPDVSATAKAPLQDPAAKSGVSRALSNGPVHVRYPKSDVPRSLKRVSKTYKKLDLRAIESRSKLRRKQRELRHSPIGSGVPIGSLARLKGEAA</sequence>
<feature type="repeat" description="PPR" evidence="1">
    <location>
        <begin position="395"/>
        <end position="429"/>
    </location>
</feature>
<proteinExistence type="predicted"/>
<dbReference type="InterPro" id="IPR002885">
    <property type="entry name" value="PPR_rpt"/>
</dbReference>
<dbReference type="InterPro" id="IPR011990">
    <property type="entry name" value="TPR-like_helical_dom_sf"/>
</dbReference>
<feature type="compositionally biased region" description="Basic and acidic residues" evidence="2">
    <location>
        <begin position="27"/>
        <end position="56"/>
    </location>
</feature>
<feature type="region of interest" description="Disordered" evidence="2">
    <location>
        <begin position="760"/>
        <end position="783"/>
    </location>
</feature>
<feature type="compositionally biased region" description="Polar residues" evidence="2">
    <location>
        <begin position="1"/>
        <end position="11"/>
    </location>
</feature>
<name>A0A9W8TLU2_9PEZI</name>
<dbReference type="GO" id="GO:0007005">
    <property type="term" value="P:mitochondrion organization"/>
    <property type="evidence" value="ECO:0007669"/>
    <property type="project" value="TreeGrafter"/>
</dbReference>
<dbReference type="PANTHER" id="PTHR47934:SF6">
    <property type="entry name" value="MITOCHONDRIAL GROUP I INTRON SPLICING FACTOR CCM1-RELATED"/>
    <property type="match status" value="1"/>
</dbReference>
<evidence type="ECO:0008006" key="5">
    <source>
        <dbReference type="Google" id="ProtNLM"/>
    </source>
</evidence>
<dbReference type="Proteomes" id="UP001148614">
    <property type="component" value="Unassembled WGS sequence"/>
</dbReference>
<feature type="compositionally biased region" description="Pro residues" evidence="2">
    <location>
        <begin position="13"/>
        <end position="22"/>
    </location>
</feature>